<dbReference type="Pfam" id="PF00126">
    <property type="entry name" value="HTH_1"/>
    <property type="match status" value="1"/>
</dbReference>
<evidence type="ECO:0000313" key="7">
    <source>
        <dbReference type="EMBL" id="TXC79881.1"/>
    </source>
</evidence>
<evidence type="ECO:0000313" key="8">
    <source>
        <dbReference type="Proteomes" id="UP000321776"/>
    </source>
</evidence>
<comment type="caution">
    <text evidence="7">The sequence shown here is derived from an EMBL/GenBank/DDBJ whole genome shotgun (WGS) entry which is preliminary data.</text>
</comment>
<dbReference type="InterPro" id="IPR036390">
    <property type="entry name" value="WH_DNA-bd_sf"/>
</dbReference>
<dbReference type="Proteomes" id="UP001481677">
    <property type="component" value="Unassembled WGS sequence"/>
</dbReference>
<comment type="similarity">
    <text evidence="1">Belongs to the LysR transcriptional regulatory family.</text>
</comment>
<dbReference type="PANTHER" id="PTHR30579:SF7">
    <property type="entry name" value="HTH-TYPE TRANSCRIPTIONAL REGULATOR LRHA-RELATED"/>
    <property type="match status" value="1"/>
</dbReference>
<dbReference type="Gene3D" id="3.40.190.10">
    <property type="entry name" value="Periplasmic binding protein-like II"/>
    <property type="match status" value="2"/>
</dbReference>
<evidence type="ECO:0000256" key="3">
    <source>
        <dbReference type="ARBA" id="ARBA00023125"/>
    </source>
</evidence>
<dbReference type="Pfam" id="PF03466">
    <property type="entry name" value="LysR_substrate"/>
    <property type="match status" value="1"/>
</dbReference>
<dbReference type="EMBL" id="VOQS01000005">
    <property type="protein sequence ID" value="TXC79881.1"/>
    <property type="molecule type" value="Genomic_DNA"/>
</dbReference>
<dbReference type="RefSeq" id="WP_147237471.1">
    <property type="nucleotide sequence ID" value="NZ_JAZHFZ010000006.1"/>
</dbReference>
<proteinExistence type="inferred from homology"/>
<evidence type="ECO:0000256" key="4">
    <source>
        <dbReference type="ARBA" id="ARBA00023163"/>
    </source>
</evidence>
<reference evidence="7 8" key="1">
    <citation type="journal article" date="2018" name="Int. J. Syst. Evol. Microbiol.">
        <title>Paraburkholderia azotifigens sp. nov., a nitrogen-fixing bacterium isolated from paddy soil.</title>
        <authorList>
            <person name="Choi G.M."/>
            <person name="Im W.T."/>
        </authorList>
    </citation>
    <scope>NUCLEOTIDE SEQUENCE [LARGE SCALE GENOMIC DNA]</scope>
    <source>
        <strain evidence="7 8">NF 2-5-3</strain>
    </source>
</reference>
<feature type="domain" description="HTH lysR-type" evidence="5">
    <location>
        <begin position="2"/>
        <end position="59"/>
    </location>
</feature>
<dbReference type="PANTHER" id="PTHR30579">
    <property type="entry name" value="TRANSCRIPTIONAL REGULATOR"/>
    <property type="match status" value="1"/>
</dbReference>
<dbReference type="InterPro" id="IPR005119">
    <property type="entry name" value="LysR_subst-bd"/>
</dbReference>
<keyword evidence="4" id="KW-0804">Transcription</keyword>
<evidence type="ECO:0000259" key="5">
    <source>
        <dbReference type="PROSITE" id="PS50931"/>
    </source>
</evidence>
<dbReference type="SUPFAM" id="SSF53850">
    <property type="entry name" value="Periplasmic binding protein-like II"/>
    <property type="match status" value="1"/>
</dbReference>
<gene>
    <name evidence="7" type="ORF">FRZ40_36805</name>
    <name evidence="6" type="ORF">V4C56_11915</name>
</gene>
<dbReference type="Gene3D" id="1.10.10.10">
    <property type="entry name" value="Winged helix-like DNA-binding domain superfamily/Winged helix DNA-binding domain"/>
    <property type="match status" value="1"/>
</dbReference>
<dbReference type="InterPro" id="IPR000847">
    <property type="entry name" value="LysR_HTH_N"/>
</dbReference>
<dbReference type="FunFam" id="1.10.10.10:FF:000001">
    <property type="entry name" value="LysR family transcriptional regulator"/>
    <property type="match status" value="1"/>
</dbReference>
<dbReference type="InterPro" id="IPR036388">
    <property type="entry name" value="WH-like_DNA-bd_sf"/>
</dbReference>
<keyword evidence="3" id="KW-0238">DNA-binding</keyword>
<dbReference type="Proteomes" id="UP000321776">
    <property type="component" value="Unassembled WGS sequence"/>
</dbReference>
<organism evidence="7 8">
    <name type="scientific">Paraburkholderia azotifigens</name>
    <dbReference type="NCBI Taxonomy" id="2057004"/>
    <lineage>
        <taxon>Bacteria</taxon>
        <taxon>Pseudomonadati</taxon>
        <taxon>Pseudomonadota</taxon>
        <taxon>Betaproteobacteria</taxon>
        <taxon>Burkholderiales</taxon>
        <taxon>Burkholderiaceae</taxon>
        <taxon>Paraburkholderia</taxon>
    </lineage>
</organism>
<dbReference type="GO" id="GO:0003677">
    <property type="term" value="F:DNA binding"/>
    <property type="evidence" value="ECO:0007669"/>
    <property type="project" value="UniProtKB-KW"/>
</dbReference>
<dbReference type="AlphaFoldDB" id="A0A5C6V5P6"/>
<evidence type="ECO:0000313" key="9">
    <source>
        <dbReference type="Proteomes" id="UP001481677"/>
    </source>
</evidence>
<dbReference type="GO" id="GO:0003700">
    <property type="term" value="F:DNA-binding transcription factor activity"/>
    <property type="evidence" value="ECO:0007669"/>
    <property type="project" value="InterPro"/>
</dbReference>
<accession>A0A5C6V5P6</accession>
<dbReference type="EMBL" id="JAZHGA010000007">
    <property type="protein sequence ID" value="MEM5340333.1"/>
    <property type="molecule type" value="Genomic_DNA"/>
</dbReference>
<evidence type="ECO:0000313" key="6">
    <source>
        <dbReference type="EMBL" id="MEM5340333.1"/>
    </source>
</evidence>
<dbReference type="InterPro" id="IPR050176">
    <property type="entry name" value="LTTR"/>
</dbReference>
<dbReference type="PROSITE" id="PS50931">
    <property type="entry name" value="HTH_LYSR"/>
    <property type="match status" value="1"/>
</dbReference>
<protein>
    <submittedName>
        <fullName evidence="7">LysR family transcriptional regulator</fullName>
    </submittedName>
    <submittedName>
        <fullName evidence="6">LysR substrate-binding domain-containing protein</fullName>
    </submittedName>
</protein>
<dbReference type="PRINTS" id="PR00039">
    <property type="entry name" value="HTHLYSR"/>
</dbReference>
<keyword evidence="2" id="KW-0805">Transcription regulation</keyword>
<reference evidence="6 9" key="3">
    <citation type="submission" date="2024-01" db="EMBL/GenBank/DDBJ databases">
        <title>The diversity of rhizobia nodulating Mimosa spp. in eleven states of Brazil covering several biomes is determined by host plant, location, and edaphic factors.</title>
        <authorList>
            <person name="Rouws L."/>
            <person name="Barauna A."/>
            <person name="Beukes C."/>
            <person name="De Faria S.M."/>
            <person name="Gross E."/>
            <person name="Dos Reis Junior F.B."/>
            <person name="Simon M."/>
            <person name="Maluk M."/>
            <person name="Odee D.W."/>
            <person name="Kenicer G."/>
            <person name="Young J.P.W."/>
            <person name="Reis V.M."/>
            <person name="Zilli J."/>
            <person name="James E.K."/>
        </authorList>
    </citation>
    <scope>NUCLEOTIDE SEQUENCE [LARGE SCALE GENOMIC DNA]</scope>
    <source>
        <strain evidence="6 9">JPY530</strain>
    </source>
</reference>
<name>A0A5C6V5P6_9BURK</name>
<evidence type="ECO:0000256" key="1">
    <source>
        <dbReference type="ARBA" id="ARBA00009437"/>
    </source>
</evidence>
<keyword evidence="9" id="KW-1185">Reference proteome</keyword>
<evidence type="ECO:0000256" key="2">
    <source>
        <dbReference type="ARBA" id="ARBA00023015"/>
    </source>
</evidence>
<reference evidence="7" key="2">
    <citation type="submission" date="2019-08" db="EMBL/GenBank/DDBJ databases">
        <authorList>
            <person name="Im W.-T."/>
        </authorList>
    </citation>
    <scope>NUCLEOTIDE SEQUENCE</scope>
    <source>
        <strain evidence="7">NF 2-5-3</strain>
    </source>
</reference>
<dbReference type="SUPFAM" id="SSF46785">
    <property type="entry name" value="Winged helix' DNA-binding domain"/>
    <property type="match status" value="1"/>
</dbReference>
<sequence>MLDLELLKTLVCVVDEGSFTRAGDRVHRTQSTVSQQVRRLEELVGRTLLTRDRTGNQVTATEHGELLTHYARRLIALSQEAQDALASDLSRTPIRIGVPEDFCAKRMASILSGFVKARPDARLETVAGMSGDLQRKLSGGEIEIALVKREPGSGPSLAAWPESLVWVRGRQIEVPPEDGEPVPLALFPQGCVYRRRAIRTLDQSKRSWRVAFGSHSLTGIQAAVASGLGITVLPTTAVLPEHSLCFDLPRLPPTELALIGAGGALNAVQSALVDFLREEVAV</sequence>